<evidence type="ECO:0000259" key="2">
    <source>
        <dbReference type="Pfam" id="PF02837"/>
    </source>
</evidence>
<evidence type="ECO:0000313" key="3">
    <source>
        <dbReference type="EMBL" id="MFD2067848.1"/>
    </source>
</evidence>
<proteinExistence type="inferred from homology"/>
<dbReference type="Pfam" id="PF17132">
    <property type="entry name" value="Glyco_hydro_106"/>
    <property type="match status" value="2"/>
</dbReference>
<evidence type="ECO:0000256" key="1">
    <source>
        <dbReference type="ARBA" id="ARBA00007401"/>
    </source>
</evidence>
<dbReference type="Proteomes" id="UP001597369">
    <property type="component" value="Unassembled WGS sequence"/>
</dbReference>
<keyword evidence="4" id="KW-1185">Reference proteome</keyword>
<dbReference type="PANTHER" id="PTHR36848:SF2">
    <property type="entry name" value="SECRETED PROTEIN"/>
    <property type="match status" value="1"/>
</dbReference>
<dbReference type="InterPro" id="IPR053161">
    <property type="entry name" value="Ulvan_degrading_GH"/>
</dbReference>
<name>A0ABW4WYN2_9BACT</name>
<reference evidence="4" key="1">
    <citation type="journal article" date="2019" name="Int. J. Syst. Evol. Microbiol.">
        <title>The Global Catalogue of Microorganisms (GCM) 10K type strain sequencing project: providing services to taxonomists for standard genome sequencing and annotation.</title>
        <authorList>
            <consortium name="The Broad Institute Genomics Platform"/>
            <consortium name="The Broad Institute Genome Sequencing Center for Infectious Disease"/>
            <person name="Wu L."/>
            <person name="Ma J."/>
        </authorList>
    </citation>
    <scope>NUCLEOTIDE SEQUENCE [LARGE SCALE GENOMIC DNA]</scope>
    <source>
        <strain evidence="4">JCM 16545</strain>
    </source>
</reference>
<dbReference type="Pfam" id="PF02837">
    <property type="entry name" value="Glyco_hydro_2_N"/>
    <property type="match status" value="1"/>
</dbReference>
<dbReference type="GO" id="GO:0016787">
    <property type="term" value="F:hydrolase activity"/>
    <property type="evidence" value="ECO:0007669"/>
    <property type="project" value="UniProtKB-KW"/>
</dbReference>
<gene>
    <name evidence="3" type="ORF">ACFSKU_13215</name>
</gene>
<comment type="similarity">
    <text evidence="1">Belongs to the glycosyl hydrolase 2 family.</text>
</comment>
<dbReference type="EMBL" id="JBHUHV010000039">
    <property type="protein sequence ID" value="MFD2067848.1"/>
    <property type="molecule type" value="Genomic_DNA"/>
</dbReference>
<keyword evidence="3" id="KW-0378">Hydrolase</keyword>
<dbReference type="InterPro" id="IPR006104">
    <property type="entry name" value="Glyco_hydro_2_N"/>
</dbReference>
<protein>
    <submittedName>
        <fullName evidence="3">Glycosyl hydrolase</fullName>
    </submittedName>
</protein>
<dbReference type="RefSeq" id="WP_229958627.1">
    <property type="nucleotide sequence ID" value="NZ_JAJJWI010000003.1"/>
</dbReference>
<evidence type="ECO:0000313" key="4">
    <source>
        <dbReference type="Proteomes" id="UP001597369"/>
    </source>
</evidence>
<comment type="caution">
    <text evidence="3">The sequence shown here is derived from an EMBL/GenBank/DDBJ whole genome shotgun (WGS) entry which is preliminary data.</text>
</comment>
<accession>A0ABW4WYN2</accession>
<sequence length="953" mass="107203">MIHKFKLFSALLLCGTILTNCRQSKVPNAVADKATAEQIQAVTVWPEVKKETRPWTRWWWMGNAVDEKNIERLLNEYASVGIGGVEIAPIYGAIGYESRYIDFLSPQWMNILNFTTEKAGEYGMTVDMTQGTGWPFGGPQVKPEYAASKLVVQTYSLKGGQALKENIVVKDPKQREVGAALQAVMAYSDKGEILNLTDEVNQDGKLGWMPKSGNWTLYAAFNGKTRQMVKRAAPGGVGYTLNHLSEDAVEAYLNRFDSAFEDQNYGVRAFYNDSYEVYGADWSPEFFDAFQERRGYDLRQYLRELVSEEHTETVARIKADYRETMGEMLLDNFYKPWNAWAHKRNSITKNQAHGSPGNLLDLYAAVDIPECETFGSSYFPIPGLRRDSADVRNVDPDPIMLKFASSAAHVAGKNLVSSETFTWLGEHFKTSYSQMKPEVEQVFLSGVNHVFYHGVTYSPEDVVWPGWLFYASLNLTPANSLWPQFSGFNNYITRVQSVLQSGKADNEILVYWPIHDVWSKPEGMEMLIKVHDIDEWLHPTQFYKQSKRLMEAGYSLDFVSDKMLQDASVDRGQIMTAASAPAHKVLIIPQSRYMSVSTFERIIELARQGATVIIEELPADVPGLNDLEGRRQQLKKLKEALAFTDAGNGIRQMKTGNGEILLSKDVQRALEYKGIQREALTDTGLKFTRRQIENGKYYYLVNHSPKTIDTTIPLNMAASAVVLMDPQSGNTGLAISSTVNNKTNVRVQMQPGEALILRATTNQTTDLLSWQYLENAGAPIEVQGNWMLRFTQGGPELPAEQKLDELKSWTELSDKNAEAFSGTGEYFITFDVPSKKADEYILDLGTVNESAKVWINGQEVGVLCGIPFQARVGQYLKTGKNTLKVEVANLMANRIRDMDQKNIEWRKYHEINFVNIDYKPFDASVWKPMPSGLLGPVTITPYSTSASKVTSSL</sequence>
<dbReference type="Gene3D" id="2.60.120.260">
    <property type="entry name" value="Galactose-binding domain-like"/>
    <property type="match status" value="1"/>
</dbReference>
<dbReference type="SUPFAM" id="SSF49785">
    <property type="entry name" value="Galactose-binding domain-like"/>
    <property type="match status" value="1"/>
</dbReference>
<dbReference type="InterPro" id="IPR008979">
    <property type="entry name" value="Galactose-bd-like_sf"/>
</dbReference>
<organism evidence="3 4">
    <name type="scientific">Pontibacter silvestris</name>
    <dbReference type="NCBI Taxonomy" id="2305183"/>
    <lineage>
        <taxon>Bacteria</taxon>
        <taxon>Pseudomonadati</taxon>
        <taxon>Bacteroidota</taxon>
        <taxon>Cytophagia</taxon>
        <taxon>Cytophagales</taxon>
        <taxon>Hymenobacteraceae</taxon>
        <taxon>Pontibacter</taxon>
    </lineage>
</organism>
<dbReference type="PANTHER" id="PTHR36848">
    <property type="entry name" value="DNA-BINDING PROTEIN (PUTATIVE SECRETED PROTEIN)-RELATED"/>
    <property type="match status" value="1"/>
</dbReference>
<dbReference type="NCBIfam" id="NF045579">
    <property type="entry name" value="rhamnoside_JR"/>
    <property type="match status" value="1"/>
</dbReference>
<feature type="domain" description="Glycosyl hydrolases family 2 sugar binding" evidence="2">
    <location>
        <begin position="812"/>
        <end position="898"/>
    </location>
</feature>